<evidence type="ECO:0000256" key="9">
    <source>
        <dbReference type="RuleBase" id="RU361157"/>
    </source>
</evidence>
<dbReference type="GO" id="GO:0015920">
    <property type="term" value="P:lipopolysaccharide transport"/>
    <property type="evidence" value="ECO:0007669"/>
    <property type="project" value="TreeGrafter"/>
</dbReference>
<keyword evidence="3 9" id="KW-0813">Transport</keyword>
<feature type="transmembrane region" description="Helical" evidence="9">
    <location>
        <begin position="134"/>
        <end position="157"/>
    </location>
</feature>
<dbReference type="InterPro" id="IPR000412">
    <property type="entry name" value="ABC_2_transport"/>
</dbReference>
<comment type="subcellular location">
    <subcellularLocation>
        <location evidence="1">Cell inner membrane</location>
        <topology evidence="1">Multi-pass membrane protein</topology>
    </subcellularLocation>
    <subcellularLocation>
        <location evidence="9">Cell membrane</location>
        <topology evidence="9">Multi-pass membrane protein</topology>
    </subcellularLocation>
</comment>
<name>A0A1T4PP33_9FIRM</name>
<comment type="similarity">
    <text evidence="2 9">Belongs to the ABC-2 integral membrane protein family.</text>
</comment>
<evidence type="ECO:0000313" key="11">
    <source>
        <dbReference type="EMBL" id="SJZ93016.1"/>
    </source>
</evidence>
<accession>A0A1T4PP33</accession>
<dbReference type="RefSeq" id="WP_078787873.1">
    <property type="nucleotide sequence ID" value="NZ_FMTO01000012.1"/>
</dbReference>
<dbReference type="OrthoDB" id="9786910at2"/>
<sequence length="255" mass="29335">MKQSFSQNMFILKELVIKGIRLKYRRSYLGILWSLIEPLLTMIVLTVVFGTLMGVHDKTFPVFILTGRLLFGCFSQTTNNSLKSIRANAPMIKKVYVLKILYPLSGIIFNYIIFMISLVVLAIVAVVLGVYPTVYLLQIIVPLINLFLLCTGVGLILSTIGVFFRDMEYLWNVLLMLVMYTCAIFYKPERLLKSRYGIVLKGNPLYCVISNFRSCIFGEVMNYKYLIYSFSFSVVCIIIGFVMFKKCEDRFILNI</sequence>
<evidence type="ECO:0000256" key="6">
    <source>
        <dbReference type="ARBA" id="ARBA00022692"/>
    </source>
</evidence>
<reference evidence="11 12" key="1">
    <citation type="submission" date="2017-02" db="EMBL/GenBank/DDBJ databases">
        <authorList>
            <person name="Peterson S.W."/>
        </authorList>
    </citation>
    <scope>NUCLEOTIDE SEQUENCE [LARGE SCALE GENOMIC DNA]</scope>
    <source>
        <strain evidence="11 12">ATCC 17233</strain>
    </source>
</reference>
<evidence type="ECO:0000256" key="4">
    <source>
        <dbReference type="ARBA" id="ARBA00022475"/>
    </source>
</evidence>
<evidence type="ECO:0000256" key="1">
    <source>
        <dbReference type="ARBA" id="ARBA00004429"/>
    </source>
</evidence>
<comment type="caution">
    <text evidence="9">Lacks conserved residue(s) required for the propagation of feature annotation.</text>
</comment>
<dbReference type="Pfam" id="PF01061">
    <property type="entry name" value="ABC2_membrane"/>
    <property type="match status" value="1"/>
</dbReference>
<evidence type="ECO:0000256" key="2">
    <source>
        <dbReference type="ARBA" id="ARBA00007783"/>
    </source>
</evidence>
<feature type="transmembrane region" description="Helical" evidence="9">
    <location>
        <begin position="100"/>
        <end position="128"/>
    </location>
</feature>
<dbReference type="InterPro" id="IPR047817">
    <property type="entry name" value="ABC2_TM_bact-type"/>
</dbReference>
<evidence type="ECO:0000256" key="7">
    <source>
        <dbReference type="ARBA" id="ARBA00022989"/>
    </source>
</evidence>
<feature type="transmembrane region" description="Helical" evidence="9">
    <location>
        <begin position="225"/>
        <end position="244"/>
    </location>
</feature>
<keyword evidence="4 9" id="KW-1003">Cell membrane</keyword>
<feature type="transmembrane region" description="Helical" evidence="9">
    <location>
        <begin position="169"/>
        <end position="186"/>
    </location>
</feature>
<dbReference type="PANTHER" id="PTHR30413">
    <property type="entry name" value="INNER MEMBRANE TRANSPORT PERMEASE"/>
    <property type="match status" value="1"/>
</dbReference>
<organism evidence="11 12">
    <name type="scientific">Eubacterium ruminantium</name>
    <dbReference type="NCBI Taxonomy" id="42322"/>
    <lineage>
        <taxon>Bacteria</taxon>
        <taxon>Bacillati</taxon>
        <taxon>Bacillota</taxon>
        <taxon>Clostridia</taxon>
        <taxon>Eubacteriales</taxon>
        <taxon>Eubacteriaceae</taxon>
        <taxon>Eubacterium</taxon>
    </lineage>
</organism>
<dbReference type="PROSITE" id="PS51012">
    <property type="entry name" value="ABC_TM2"/>
    <property type="match status" value="1"/>
</dbReference>
<protein>
    <recommendedName>
        <fullName evidence="9">Transport permease protein</fullName>
    </recommendedName>
</protein>
<dbReference type="PRINTS" id="PR00164">
    <property type="entry name" value="ABC2TRNSPORT"/>
</dbReference>
<keyword evidence="6 9" id="KW-0812">Transmembrane</keyword>
<dbReference type="Proteomes" id="UP000189857">
    <property type="component" value="Unassembled WGS sequence"/>
</dbReference>
<evidence type="ECO:0000256" key="8">
    <source>
        <dbReference type="ARBA" id="ARBA00023136"/>
    </source>
</evidence>
<dbReference type="GO" id="GO:0140359">
    <property type="term" value="F:ABC-type transporter activity"/>
    <property type="evidence" value="ECO:0007669"/>
    <property type="project" value="InterPro"/>
</dbReference>
<dbReference type="AlphaFoldDB" id="A0A1T4PP33"/>
<evidence type="ECO:0000259" key="10">
    <source>
        <dbReference type="PROSITE" id="PS51012"/>
    </source>
</evidence>
<keyword evidence="12" id="KW-1185">Reference proteome</keyword>
<dbReference type="EMBL" id="FUXA01000013">
    <property type="protein sequence ID" value="SJZ93016.1"/>
    <property type="molecule type" value="Genomic_DNA"/>
</dbReference>
<dbReference type="GO" id="GO:0043190">
    <property type="term" value="C:ATP-binding cassette (ABC) transporter complex"/>
    <property type="evidence" value="ECO:0007669"/>
    <property type="project" value="InterPro"/>
</dbReference>
<evidence type="ECO:0000313" key="12">
    <source>
        <dbReference type="Proteomes" id="UP000189857"/>
    </source>
</evidence>
<gene>
    <name evidence="11" type="ORF">SAMN02745110_02068</name>
</gene>
<dbReference type="PANTHER" id="PTHR30413:SF8">
    <property type="entry name" value="TRANSPORT PERMEASE PROTEIN"/>
    <property type="match status" value="1"/>
</dbReference>
<keyword evidence="5" id="KW-0997">Cell inner membrane</keyword>
<proteinExistence type="inferred from homology"/>
<evidence type="ECO:0000256" key="5">
    <source>
        <dbReference type="ARBA" id="ARBA00022519"/>
    </source>
</evidence>
<feature type="transmembrane region" description="Helical" evidence="9">
    <location>
        <begin position="28"/>
        <end position="53"/>
    </location>
</feature>
<keyword evidence="8 9" id="KW-0472">Membrane</keyword>
<keyword evidence="7 9" id="KW-1133">Transmembrane helix</keyword>
<evidence type="ECO:0000256" key="3">
    <source>
        <dbReference type="ARBA" id="ARBA00022448"/>
    </source>
</evidence>
<feature type="domain" description="ABC transmembrane type-2" evidence="10">
    <location>
        <begin position="29"/>
        <end position="247"/>
    </location>
</feature>
<dbReference type="InterPro" id="IPR013525">
    <property type="entry name" value="ABC2_TM"/>
</dbReference>